<dbReference type="NCBIfam" id="TIGR01171">
    <property type="entry name" value="rplB_bact"/>
    <property type="match status" value="1"/>
</dbReference>
<feature type="domain" description="Large ribosomal subunit protein uL2 RNA-binding" evidence="7">
    <location>
        <begin position="43"/>
        <end position="130"/>
    </location>
</feature>
<organism evidence="8">
    <name type="scientific">Karenia brevis</name>
    <name type="common">Red tide dinoflagellate</name>
    <name type="synonym">Gymnodinium breve</name>
    <dbReference type="NCBI Taxonomy" id="156230"/>
    <lineage>
        <taxon>Eukaryota</taxon>
        <taxon>Sar</taxon>
        <taxon>Alveolata</taxon>
        <taxon>Dinophyceae</taxon>
        <taxon>Gymnodiniales</taxon>
        <taxon>Kareniaceae</taxon>
        <taxon>Karenia</taxon>
    </lineage>
</organism>
<reference evidence="8" key="1">
    <citation type="submission" date="2015-05" db="EMBL/GenBank/DDBJ databases">
        <title>The Karenia brevis plastid transcriptome reveals a 5' polyadenylation process.</title>
        <authorList>
            <person name="Cahoon A.B."/>
            <person name="Carroll H.D."/>
            <person name="Wang M.Y.-W."/>
            <person name="Newby R.J."/>
        </authorList>
    </citation>
    <scope>NUCLEOTIDE SEQUENCE</scope>
</reference>
<dbReference type="InterPro" id="IPR005880">
    <property type="entry name" value="Ribosomal_uL2_bac/org-type"/>
</dbReference>
<dbReference type="Gene3D" id="2.40.50.140">
    <property type="entry name" value="Nucleic acid-binding proteins"/>
    <property type="match status" value="1"/>
</dbReference>
<evidence type="ECO:0000256" key="5">
    <source>
        <dbReference type="SAM" id="MobiDB-lite"/>
    </source>
</evidence>
<dbReference type="InterPro" id="IPR012340">
    <property type="entry name" value="NA-bd_OB-fold"/>
</dbReference>
<accession>A0A0S2QDB7</accession>
<keyword evidence="8" id="KW-0150">Chloroplast</keyword>
<evidence type="ECO:0000313" key="8">
    <source>
        <dbReference type="EMBL" id="ALP13663.1"/>
    </source>
</evidence>
<feature type="domain" description="Large ribosomal subunit protein uL2 C-terminal" evidence="6">
    <location>
        <begin position="136"/>
        <end position="265"/>
    </location>
</feature>
<dbReference type="GO" id="GO:0032543">
    <property type="term" value="P:mitochondrial translation"/>
    <property type="evidence" value="ECO:0007669"/>
    <property type="project" value="TreeGrafter"/>
</dbReference>
<evidence type="ECO:0000256" key="3">
    <source>
        <dbReference type="ARBA" id="ARBA00023274"/>
    </source>
</evidence>
<dbReference type="GO" id="GO:0003723">
    <property type="term" value="F:RNA binding"/>
    <property type="evidence" value="ECO:0007669"/>
    <property type="project" value="InterPro"/>
</dbReference>
<evidence type="ECO:0000259" key="7">
    <source>
        <dbReference type="SMART" id="SM01383"/>
    </source>
</evidence>
<feature type="region of interest" description="Disordered" evidence="5">
    <location>
        <begin position="232"/>
        <end position="259"/>
    </location>
</feature>
<keyword evidence="2 8" id="KW-0689">Ribosomal protein</keyword>
<dbReference type="PIRSF" id="PIRSF002158">
    <property type="entry name" value="Ribosomal_L2"/>
    <property type="match status" value="1"/>
</dbReference>
<evidence type="ECO:0000256" key="4">
    <source>
        <dbReference type="ARBA" id="ARBA00069872"/>
    </source>
</evidence>
<dbReference type="SMART" id="SM01383">
    <property type="entry name" value="Ribosomal_L2"/>
    <property type="match status" value="1"/>
</dbReference>
<evidence type="ECO:0000256" key="2">
    <source>
        <dbReference type="ARBA" id="ARBA00022980"/>
    </source>
</evidence>
<dbReference type="AlphaFoldDB" id="A0A0S2QDB7"/>
<dbReference type="InterPro" id="IPR014722">
    <property type="entry name" value="Rib_uL2_dom2"/>
</dbReference>
<dbReference type="Gene3D" id="2.30.30.30">
    <property type="match status" value="1"/>
</dbReference>
<geneLocation type="chloroplast" evidence="8"/>
<dbReference type="InterPro" id="IPR014726">
    <property type="entry name" value="Ribosomal_uL2_dom3"/>
</dbReference>
<dbReference type="Pfam" id="PF03947">
    <property type="entry name" value="Ribosomal_L2_C"/>
    <property type="match status" value="1"/>
</dbReference>
<keyword evidence="8" id="KW-0934">Plastid</keyword>
<protein>
    <recommendedName>
        <fullName evidence="4">Large ribosomal subunit protein uL2m</fullName>
    </recommendedName>
</protein>
<dbReference type="SUPFAM" id="SSF50249">
    <property type="entry name" value="Nucleic acid-binding proteins"/>
    <property type="match status" value="1"/>
</dbReference>
<dbReference type="PANTHER" id="PTHR13691:SF5">
    <property type="entry name" value="LARGE RIBOSOMAL SUBUNIT PROTEIN UL2M"/>
    <property type="match status" value="1"/>
</dbReference>
<dbReference type="InterPro" id="IPR008991">
    <property type="entry name" value="Translation_prot_SH3-like_sf"/>
</dbReference>
<dbReference type="PANTHER" id="PTHR13691">
    <property type="entry name" value="RIBOSOMAL PROTEIN L2"/>
    <property type="match status" value="1"/>
</dbReference>
<dbReference type="EMBL" id="KR935858">
    <property type="protein sequence ID" value="ALP13663.1"/>
    <property type="molecule type" value="mRNA"/>
</dbReference>
<proteinExistence type="evidence at transcript level"/>
<dbReference type="InterPro" id="IPR022666">
    <property type="entry name" value="Ribosomal_uL2_RNA-bd_dom"/>
</dbReference>
<evidence type="ECO:0000259" key="6">
    <source>
        <dbReference type="SMART" id="SM01382"/>
    </source>
</evidence>
<dbReference type="GO" id="GO:0003735">
    <property type="term" value="F:structural constituent of ribosome"/>
    <property type="evidence" value="ECO:0007669"/>
    <property type="project" value="InterPro"/>
</dbReference>
<gene>
    <name evidence="8" type="primary">rpl2</name>
</gene>
<dbReference type="InterPro" id="IPR022669">
    <property type="entry name" value="Ribosomal_uL2_C"/>
</dbReference>
<sequence length="290" mass="31338">MPVLSYVSPRSPGVRHYTRLSFENLSSKAPLKSLTRGLAKTGGRNTRGVITVRGRGGGARKKCRLINTVRNKTKFSSGRLPLKQSLNAKVMSLEYAPHRNTTLALISYEDGQREYIIAPRALKEGSSLSLGPGSSRAIGTTRPMGLLPAGCVLHNVELNAGAGGKIARSAGTFAQLIAKTASHVTLRLPSGEVRLLSKHCQATLGQVCNFIVQNRSLGKSGRKRWLGRRPSVRGLAMNPNDHPHGGGEGRSPIGRKAPVTPWGKIALGLKTRNTRKKSTMYILRSRHSKT</sequence>
<dbReference type="FunFam" id="4.10.950.10:FF:000001">
    <property type="entry name" value="50S ribosomal protein L2"/>
    <property type="match status" value="1"/>
</dbReference>
<evidence type="ECO:0000256" key="1">
    <source>
        <dbReference type="ARBA" id="ARBA00005636"/>
    </source>
</evidence>
<dbReference type="GO" id="GO:0016740">
    <property type="term" value="F:transferase activity"/>
    <property type="evidence" value="ECO:0007669"/>
    <property type="project" value="InterPro"/>
</dbReference>
<comment type="similarity">
    <text evidence="1">Belongs to the universal ribosomal protein uL2 family.</text>
</comment>
<dbReference type="Gene3D" id="4.10.950.10">
    <property type="entry name" value="Ribosomal protein L2, domain 3"/>
    <property type="match status" value="1"/>
</dbReference>
<name>A0A0S2QDB7_KARBR</name>
<dbReference type="SMART" id="SM01382">
    <property type="entry name" value="Ribosomal_L2_C"/>
    <property type="match status" value="1"/>
</dbReference>
<dbReference type="Pfam" id="PF00181">
    <property type="entry name" value="Ribosomal_L2_N"/>
    <property type="match status" value="1"/>
</dbReference>
<dbReference type="GO" id="GO:0005762">
    <property type="term" value="C:mitochondrial large ribosomal subunit"/>
    <property type="evidence" value="ECO:0007669"/>
    <property type="project" value="TreeGrafter"/>
</dbReference>
<dbReference type="FunFam" id="2.30.30.30:FF:000001">
    <property type="entry name" value="50S ribosomal protein L2"/>
    <property type="match status" value="1"/>
</dbReference>
<dbReference type="InterPro" id="IPR002171">
    <property type="entry name" value="Ribosomal_uL2"/>
</dbReference>
<dbReference type="SUPFAM" id="SSF50104">
    <property type="entry name" value="Translation proteins SH3-like domain"/>
    <property type="match status" value="1"/>
</dbReference>
<keyword evidence="3" id="KW-0687">Ribonucleoprotein</keyword>